<keyword evidence="1" id="KW-0732">Signal</keyword>
<dbReference type="AlphaFoldDB" id="A0AAE1B1Q5"/>
<name>A0AAE1B1Q5_9GAST</name>
<evidence type="ECO:0000313" key="2">
    <source>
        <dbReference type="EMBL" id="KAK3798219.1"/>
    </source>
</evidence>
<keyword evidence="3" id="KW-1185">Reference proteome</keyword>
<sequence>MKGVRVMAFCLLLSLVMMSLTEAKDHIRRPIKRPRPYYHLNRPRPYYRRHYYAVRDVAQAEGGEANKGWLKRKWDDFSEKVHDGIKSAETAVREFWEKVLHE</sequence>
<dbReference type="EMBL" id="JAWDGP010000708">
    <property type="protein sequence ID" value="KAK3798219.1"/>
    <property type="molecule type" value="Genomic_DNA"/>
</dbReference>
<accession>A0AAE1B1Q5</accession>
<feature type="chain" id="PRO_5042250168" evidence="1">
    <location>
        <begin position="24"/>
        <end position="102"/>
    </location>
</feature>
<proteinExistence type="predicted"/>
<feature type="signal peptide" evidence="1">
    <location>
        <begin position="1"/>
        <end position="23"/>
    </location>
</feature>
<evidence type="ECO:0000256" key="1">
    <source>
        <dbReference type="SAM" id="SignalP"/>
    </source>
</evidence>
<evidence type="ECO:0000313" key="3">
    <source>
        <dbReference type="Proteomes" id="UP001283361"/>
    </source>
</evidence>
<comment type="caution">
    <text evidence="2">The sequence shown here is derived from an EMBL/GenBank/DDBJ whole genome shotgun (WGS) entry which is preliminary data.</text>
</comment>
<dbReference type="Proteomes" id="UP001283361">
    <property type="component" value="Unassembled WGS sequence"/>
</dbReference>
<reference evidence="2" key="1">
    <citation type="journal article" date="2023" name="G3 (Bethesda)">
        <title>A reference genome for the long-term kleptoplast-retaining sea slug Elysia crispata morphotype clarki.</title>
        <authorList>
            <person name="Eastman K.E."/>
            <person name="Pendleton A.L."/>
            <person name="Shaikh M.A."/>
            <person name="Suttiyut T."/>
            <person name="Ogas R."/>
            <person name="Tomko P."/>
            <person name="Gavelis G."/>
            <person name="Widhalm J.R."/>
            <person name="Wisecaver J.H."/>
        </authorList>
    </citation>
    <scope>NUCLEOTIDE SEQUENCE</scope>
    <source>
        <strain evidence="2">ECLA1</strain>
    </source>
</reference>
<organism evidence="2 3">
    <name type="scientific">Elysia crispata</name>
    <name type="common">lettuce slug</name>
    <dbReference type="NCBI Taxonomy" id="231223"/>
    <lineage>
        <taxon>Eukaryota</taxon>
        <taxon>Metazoa</taxon>
        <taxon>Spiralia</taxon>
        <taxon>Lophotrochozoa</taxon>
        <taxon>Mollusca</taxon>
        <taxon>Gastropoda</taxon>
        <taxon>Heterobranchia</taxon>
        <taxon>Euthyneura</taxon>
        <taxon>Panpulmonata</taxon>
        <taxon>Sacoglossa</taxon>
        <taxon>Placobranchoidea</taxon>
        <taxon>Plakobranchidae</taxon>
        <taxon>Elysia</taxon>
    </lineage>
</organism>
<protein>
    <submittedName>
        <fullName evidence="2">Uncharacterized protein</fullName>
    </submittedName>
</protein>
<gene>
    <name evidence="2" type="ORF">RRG08_009541</name>
</gene>